<dbReference type="AlphaFoldDB" id="A0A4U9VFK6"/>
<reference evidence="1 2" key="1">
    <citation type="submission" date="2019-05" db="EMBL/GenBank/DDBJ databases">
        <authorList>
            <consortium name="Pathogen Informatics"/>
        </authorList>
    </citation>
    <scope>NUCLEOTIDE SEQUENCE [LARGE SCALE GENOMIC DNA]</scope>
    <source>
        <strain evidence="1 2">NCTC11429</strain>
    </source>
</reference>
<sequence>MKLFMMLKTKTKAYWILLFVFMSIVQLNVCEATMSLRRDSVTQPLEIRIDPVSANGGIDAILFDSIRYIPLETNPQSEFSAISQLEVSTNYYIILDRNLNTLYFFRKDGSFSHKLDKYNANVPFTSISRFTIDKEKDVLSFDDLMNSRRYTLDLNTNSVTHQPRNESYRDYISFNGYQLYYHLQEDIGSDFASIVRFDAKTGRRLGSYLPADTARKNVSLAESFHHFYHSDHGHLLFTRPYDYTVYGFDSSAVPFIRYRFILPLSNVIPPDFLSNAVYYNKWSEYLRSNKSIIYSIQAVYQAENWLTFHLFPTRKGGTFLYHLITGDLFNLGEIEDGATGLPIVERLKPVIGNDRGALISELSFLSLKKKYEEASKSERADLLPAQLNALMDRKSHNSILRLSYLKKH</sequence>
<dbReference type="KEGG" id="stha:NCTC11429_03104"/>
<protein>
    <recommendedName>
        <fullName evidence="3">6-bladed beta-propeller</fullName>
    </recommendedName>
</protein>
<gene>
    <name evidence="1" type="ORF">NCTC11429_03104</name>
</gene>
<name>A0A4U9VFK6_9SPHI</name>
<evidence type="ECO:0000313" key="1">
    <source>
        <dbReference type="EMBL" id="VTR44777.1"/>
    </source>
</evidence>
<dbReference type="EMBL" id="LR590484">
    <property type="protein sequence ID" value="VTR44777.1"/>
    <property type="molecule type" value="Genomic_DNA"/>
</dbReference>
<dbReference type="Pfam" id="PF17170">
    <property type="entry name" value="DUF5128"/>
    <property type="match status" value="1"/>
</dbReference>
<accession>A0A4U9VFK6</accession>
<evidence type="ECO:0000313" key="2">
    <source>
        <dbReference type="Proteomes" id="UP000308196"/>
    </source>
</evidence>
<evidence type="ECO:0008006" key="3">
    <source>
        <dbReference type="Google" id="ProtNLM"/>
    </source>
</evidence>
<dbReference type="Proteomes" id="UP000308196">
    <property type="component" value="Chromosome"/>
</dbReference>
<organism evidence="1 2">
    <name type="scientific">Sphingobacterium thalpophilum</name>
    <dbReference type="NCBI Taxonomy" id="259"/>
    <lineage>
        <taxon>Bacteria</taxon>
        <taxon>Pseudomonadati</taxon>
        <taxon>Bacteroidota</taxon>
        <taxon>Sphingobacteriia</taxon>
        <taxon>Sphingobacteriales</taxon>
        <taxon>Sphingobacteriaceae</taxon>
        <taxon>Sphingobacterium</taxon>
    </lineage>
</organism>
<dbReference type="STRING" id="1123265.GCA_000686625_02785"/>
<proteinExistence type="predicted"/>